<keyword evidence="2" id="KW-1133">Transmembrane helix</keyword>
<accession>A0A9X2X4N6</accession>
<feature type="compositionally biased region" description="Basic residues" evidence="1">
    <location>
        <begin position="7"/>
        <end position="26"/>
    </location>
</feature>
<organism evidence="3 4">
    <name type="scientific">Chromohalobacter moromii</name>
    <dbReference type="NCBI Taxonomy" id="2860329"/>
    <lineage>
        <taxon>Bacteria</taxon>
        <taxon>Pseudomonadati</taxon>
        <taxon>Pseudomonadota</taxon>
        <taxon>Gammaproteobacteria</taxon>
        <taxon>Oceanospirillales</taxon>
        <taxon>Halomonadaceae</taxon>
        <taxon>Chromohalobacter</taxon>
    </lineage>
</organism>
<evidence type="ECO:0000256" key="1">
    <source>
        <dbReference type="SAM" id="MobiDB-lite"/>
    </source>
</evidence>
<dbReference type="EMBL" id="JAHXDE010000005">
    <property type="protein sequence ID" value="MCT8506436.1"/>
    <property type="molecule type" value="Genomic_DNA"/>
</dbReference>
<gene>
    <name evidence="3" type="ORF">KZO87_13745</name>
</gene>
<dbReference type="Proteomes" id="UP001145353">
    <property type="component" value="Unassembled WGS sequence"/>
</dbReference>
<keyword evidence="2" id="KW-0812">Transmembrane</keyword>
<name>A0A9X2X4N6_9GAMM</name>
<evidence type="ECO:0000256" key="2">
    <source>
        <dbReference type="SAM" id="Phobius"/>
    </source>
</evidence>
<comment type="caution">
    <text evidence="3">The sequence shown here is derived from an EMBL/GenBank/DDBJ whole genome shotgun (WGS) entry which is preliminary data.</text>
</comment>
<reference evidence="3" key="2">
    <citation type="journal article" date="2022" name="Syst. Appl. Microbiol.">
        <title>Chromohalobacter moromii sp. nov., a moderately halophilic bacterium isolated from lupine-based moromi fermentation.</title>
        <authorList>
            <person name="Lulf R.H."/>
            <person name="Hilgarth M."/>
            <person name="Ehrmann M.A."/>
        </authorList>
    </citation>
    <scope>NUCLEOTIDE SEQUENCE</scope>
    <source>
        <strain evidence="3">TMW 2.2304</strain>
    </source>
</reference>
<keyword evidence="4" id="KW-1185">Reference proteome</keyword>
<dbReference type="AlphaFoldDB" id="A0A9X2X4N6"/>
<protein>
    <submittedName>
        <fullName evidence="3">Uncharacterized protein</fullName>
    </submittedName>
</protein>
<feature type="region of interest" description="Disordered" evidence="1">
    <location>
        <begin position="1"/>
        <end position="26"/>
    </location>
</feature>
<reference evidence="3" key="1">
    <citation type="submission" date="2021-07" db="EMBL/GenBank/DDBJ databases">
        <authorList>
            <person name="Luelf R.H."/>
        </authorList>
    </citation>
    <scope>NUCLEOTIDE SEQUENCE</scope>
    <source>
        <strain evidence="3">TMW 2.2304</strain>
    </source>
</reference>
<keyword evidence="2" id="KW-0472">Membrane</keyword>
<evidence type="ECO:0000313" key="3">
    <source>
        <dbReference type="EMBL" id="MCT8506436.1"/>
    </source>
</evidence>
<evidence type="ECO:0000313" key="4">
    <source>
        <dbReference type="Proteomes" id="UP001145353"/>
    </source>
</evidence>
<proteinExistence type="predicted"/>
<sequence length="60" mass="6648">MPQVVKAGRRRGQGATRRQRRGPVRRRGSVDEWLNRLVSIAVLTALIVGVSALLVTLLWG</sequence>
<feature type="transmembrane region" description="Helical" evidence="2">
    <location>
        <begin position="33"/>
        <end position="59"/>
    </location>
</feature>